<feature type="compositionally biased region" description="Basic and acidic residues" evidence="6">
    <location>
        <begin position="896"/>
        <end position="910"/>
    </location>
</feature>
<dbReference type="SUPFAM" id="SSF53098">
    <property type="entry name" value="Ribonuclease H-like"/>
    <property type="match status" value="1"/>
</dbReference>
<keyword evidence="3" id="KW-0064">Aspartyl protease</keyword>
<evidence type="ECO:0000256" key="6">
    <source>
        <dbReference type="SAM" id="MobiDB-lite"/>
    </source>
</evidence>
<evidence type="ECO:0000259" key="7">
    <source>
        <dbReference type="Pfam" id="PF07727"/>
    </source>
</evidence>
<name>A0A6L2P5X7_TANCI</name>
<evidence type="ECO:0000256" key="4">
    <source>
        <dbReference type="ARBA" id="ARBA00022801"/>
    </source>
</evidence>
<feature type="domain" description="Reverse transcriptase Ty1/copia-type" evidence="7">
    <location>
        <begin position="996"/>
        <end position="1096"/>
    </location>
</feature>
<feature type="coiled-coil region" evidence="5">
    <location>
        <begin position="1383"/>
        <end position="1417"/>
    </location>
</feature>
<dbReference type="GO" id="GO:0046872">
    <property type="term" value="F:metal ion binding"/>
    <property type="evidence" value="ECO:0007669"/>
    <property type="project" value="UniProtKB-KW"/>
</dbReference>
<protein>
    <submittedName>
        <fullName evidence="10">Putative ribonuclease H-like domain-containing protein</fullName>
    </submittedName>
</protein>
<comment type="caution">
    <text evidence="10">The sequence shown here is derived from an EMBL/GenBank/DDBJ whole genome shotgun (WGS) entry which is preliminary data.</text>
</comment>
<feature type="coiled-coil region" evidence="5">
    <location>
        <begin position="305"/>
        <end position="332"/>
    </location>
</feature>
<evidence type="ECO:0000256" key="1">
    <source>
        <dbReference type="ARBA" id="ARBA00022670"/>
    </source>
</evidence>
<dbReference type="InterPro" id="IPR012337">
    <property type="entry name" value="RNaseH-like_sf"/>
</dbReference>
<dbReference type="PANTHER" id="PTHR42648">
    <property type="entry name" value="TRANSPOSASE, PUTATIVE-RELATED"/>
    <property type="match status" value="1"/>
</dbReference>
<dbReference type="InterPro" id="IPR036397">
    <property type="entry name" value="RNaseH_sf"/>
</dbReference>
<evidence type="ECO:0000259" key="9">
    <source>
        <dbReference type="Pfam" id="PF22936"/>
    </source>
</evidence>
<dbReference type="Pfam" id="PF22936">
    <property type="entry name" value="Pol_BBD"/>
    <property type="match status" value="1"/>
</dbReference>
<keyword evidence="2" id="KW-0479">Metal-binding</keyword>
<dbReference type="Pfam" id="PF07727">
    <property type="entry name" value="RVT_2"/>
    <property type="match status" value="2"/>
</dbReference>
<keyword evidence="5" id="KW-0175">Coiled coil</keyword>
<gene>
    <name evidence="10" type="ORF">Tci_065734</name>
</gene>
<dbReference type="InterPro" id="IPR025724">
    <property type="entry name" value="GAG-pre-integrase_dom"/>
</dbReference>
<keyword evidence="4" id="KW-0378">Hydrolase</keyword>
<feature type="compositionally biased region" description="Polar residues" evidence="6">
    <location>
        <begin position="543"/>
        <end position="560"/>
    </location>
</feature>
<feature type="compositionally biased region" description="Low complexity" evidence="6">
    <location>
        <begin position="1344"/>
        <end position="1362"/>
    </location>
</feature>
<feature type="compositionally biased region" description="Pro residues" evidence="6">
    <location>
        <begin position="1363"/>
        <end position="1373"/>
    </location>
</feature>
<dbReference type="InterPro" id="IPR054722">
    <property type="entry name" value="PolX-like_BBD"/>
</dbReference>
<feature type="domain" description="GAG-pre-integrase" evidence="8">
    <location>
        <begin position="676"/>
        <end position="748"/>
    </location>
</feature>
<feature type="compositionally biased region" description="Basic and acidic residues" evidence="6">
    <location>
        <begin position="872"/>
        <end position="885"/>
    </location>
</feature>
<evidence type="ECO:0000259" key="8">
    <source>
        <dbReference type="Pfam" id="PF13976"/>
    </source>
</evidence>
<dbReference type="EMBL" id="BKCJ010010924">
    <property type="protein sequence ID" value="GEU93756.1"/>
    <property type="molecule type" value="Genomic_DNA"/>
</dbReference>
<feature type="region of interest" description="Disordered" evidence="6">
    <location>
        <begin position="491"/>
        <end position="564"/>
    </location>
</feature>
<feature type="coiled-coil region" evidence="5">
    <location>
        <begin position="108"/>
        <end position="135"/>
    </location>
</feature>
<dbReference type="InterPro" id="IPR013103">
    <property type="entry name" value="RVT_2"/>
</dbReference>
<feature type="region of interest" description="Disordered" evidence="6">
    <location>
        <begin position="1330"/>
        <end position="1375"/>
    </location>
</feature>
<proteinExistence type="predicted"/>
<dbReference type="Pfam" id="PF14223">
    <property type="entry name" value="Retrotran_gag_2"/>
    <property type="match status" value="1"/>
</dbReference>
<evidence type="ECO:0000313" key="10">
    <source>
        <dbReference type="EMBL" id="GEU93756.1"/>
    </source>
</evidence>
<dbReference type="InterPro" id="IPR039537">
    <property type="entry name" value="Retrotran_Ty1/copia-like"/>
</dbReference>
<dbReference type="InterPro" id="IPR043502">
    <property type="entry name" value="DNA/RNA_pol_sf"/>
</dbReference>
<evidence type="ECO:0000256" key="3">
    <source>
        <dbReference type="ARBA" id="ARBA00022750"/>
    </source>
</evidence>
<accession>A0A6L2P5X7</accession>
<feature type="coiled-coil region" evidence="5">
    <location>
        <begin position="1653"/>
        <end position="1680"/>
    </location>
</feature>
<sequence>MTDYSLWEVILNGDAPLLTRVIKGVVQALTPTTAKQRLARKNELKAQGTFLMALPDKHQLKFNTHKDAKTLMEVIKKQSGGNKETKKVQKTLLKQQFKNFTGSSSESLDQIHDRLQKLISQLEILRESLSQEDINLKFLKSLPAEWRTHTLIWRNKTDLKDQSLDDLFKSLKIYEAEVKSSSSARTFTPNISFVSSQNTDSTNKSVSAVTSVTAASAKVPVSALPNVDTVEDMKEYWSQWNYFNERLKGGMYQWRLLRLMHWFYNMMVWEAMTGAFKQKKNQPTMHSWHSPPQVLPHLIIRDKALVALRKKFKKAKQERDELRLKLEKFQTSSKNLSQLLASQTNDKTGLGYDTQVFTSSMFDCDEMLSSEFDVSLPASPIYDRYHSGEGYHVVPPPYTGTFMPPKPDLVFHFTPNVTETVHAAFNIELSPTKPEKDLSQSNRSSAPIIEYWVSDSEDESEAEPTLTVPSFVQPIEHVKTPRSSIKTVEHPILAETHRKASPKTRDHRSSRNRKTTTSKNVVTKSHSPPIRTNNRRPYPKPSTFPQEVTTGKASQGNPQHALQDKGVINSGCSRYMIGNMSYLSDFESINGGYVAFGGNPKGGMITGKGKIKTGKLDFDDVYFVKELKFNLFSVSQMCDKKNNVLFTDTECIVLSSDFKLPDESHVLLKVPRENNMYNVDLKNIVPSEDLTCIFAKATLDESNLWHRRLGHINFKTMNKLVKGNLVRGLPSKVFENNHTCVACKKGKQHRASCKTKPISSVNQPLQRLHMDSFGPTFVKSLNKKSYCLVVTDDYSRFTWVFFLATKDETSPILKTFMTGIENQLSLKNKVLVTKPQNMTLYELLLGRTPSIGFMRPFGYPVTILNTLDPLDKEPEFEGRKPESEVHVSLSSSAQSKKHDDKTMREAKGKSPVESSRGYRNLSAEFEDFSANSINEVNAVGSLVPDVGNMTRVAKDQGGLSQINNDDFHISMKEELLQLKMQKVWVLVDLPNGKRAIGHTQEEGIDYEEVFTPVARIEAIRLFLTYASVIGFMVYQMDVKSAFLYETIEEEVYVCQPLGFKDPDHPDKVYKVVKALYGLHQAPRAWYETLANYLLENDLCRAFEKLMKDKFQMSSMGELTFFLGLQVKEKQDGIFISQDKYVAKILRKFSLTDRKLASTPIDTKKPLLKDLDDASERFDKIIDFLNKSSIKYALTVNPNIYVSCIKQFWSSVSVKKVNDVTRIQALVDKKKVIITEVAIREAIRLDDAESIDCLPNEEIFTELSRMGTPWNEFCSSMASAVICLSTGMIVAHQADECVVEVNVDDVPAAGVVDDGAVSVAVDDVYAAIDEHSIPSPTQPPPPSQDLPSTSQVQPTSPPSLIAQPPSPQQQPPPLHDVKMSMDLLHTLLDTCTTLTRRVKNLEQDKITQSLEIIKLKQRVNTSEDTVMDDVSKQGRIIATIDADEDVTLKDVAPIANKVAVDAEIKENTDVQGRQAESQAQIYQIDLEHANKVLSMHDDDIEPTELKEVVEVVTTAKLMAEVVTAASATITAADTPIHAVAITTAPSAARRRKRRIMVHEPKPLKKKTQIEQDEAYARELEAKLNKNIDWDEVIKQVQRKKKEDNAVMRYQALKRKPQIEAQARKNMMIYLGNMAGFKMDYFEGMTYDDIRPIFEKTFNSNVAFLEKTKEQMEEKDNKALKRISESSEDKAVKKQKLDEEVEELMKHLQIVPNDDDDVYTEATPLALKVPVVDYEIYTDKNKPHYKIKRANGSHQLYLSFLSMLRNFDRKDLEVLWKLVKERFASSKPKNLSDDFLLTTLEAMFEKPDVQAQI</sequence>
<feature type="domain" description="Retrovirus-related Pol polyprotein from transposon TNT 1-94-like beta-barrel" evidence="9">
    <location>
        <begin position="568"/>
        <end position="640"/>
    </location>
</feature>
<dbReference type="GO" id="GO:0003676">
    <property type="term" value="F:nucleic acid binding"/>
    <property type="evidence" value="ECO:0007669"/>
    <property type="project" value="InterPro"/>
</dbReference>
<feature type="compositionally biased region" description="Basic and acidic residues" evidence="6">
    <location>
        <begin position="495"/>
        <end position="509"/>
    </location>
</feature>
<dbReference type="Pfam" id="PF13976">
    <property type="entry name" value="gag_pre-integrs"/>
    <property type="match status" value="1"/>
</dbReference>
<dbReference type="GO" id="GO:0004190">
    <property type="term" value="F:aspartic-type endopeptidase activity"/>
    <property type="evidence" value="ECO:0007669"/>
    <property type="project" value="UniProtKB-KW"/>
</dbReference>
<organism evidence="10">
    <name type="scientific">Tanacetum cinerariifolium</name>
    <name type="common">Dalmatian daisy</name>
    <name type="synonym">Chrysanthemum cinerariifolium</name>
    <dbReference type="NCBI Taxonomy" id="118510"/>
    <lineage>
        <taxon>Eukaryota</taxon>
        <taxon>Viridiplantae</taxon>
        <taxon>Streptophyta</taxon>
        <taxon>Embryophyta</taxon>
        <taxon>Tracheophyta</taxon>
        <taxon>Spermatophyta</taxon>
        <taxon>Magnoliopsida</taxon>
        <taxon>eudicotyledons</taxon>
        <taxon>Gunneridae</taxon>
        <taxon>Pentapetalae</taxon>
        <taxon>asterids</taxon>
        <taxon>campanulids</taxon>
        <taxon>Asterales</taxon>
        <taxon>Asteraceae</taxon>
        <taxon>Asteroideae</taxon>
        <taxon>Anthemideae</taxon>
        <taxon>Anthemidinae</taxon>
        <taxon>Tanacetum</taxon>
    </lineage>
</organism>
<evidence type="ECO:0000256" key="5">
    <source>
        <dbReference type="SAM" id="Coils"/>
    </source>
</evidence>
<dbReference type="SUPFAM" id="SSF56672">
    <property type="entry name" value="DNA/RNA polymerases"/>
    <property type="match status" value="1"/>
</dbReference>
<dbReference type="PANTHER" id="PTHR42648:SF32">
    <property type="entry name" value="RIBONUCLEASE H-LIKE DOMAIN, GAG-PRE-INTEGRASE DOMAIN PROTEIN-RELATED"/>
    <property type="match status" value="1"/>
</dbReference>
<keyword evidence="1" id="KW-0645">Protease</keyword>
<feature type="region of interest" description="Disordered" evidence="6">
    <location>
        <begin position="872"/>
        <end position="917"/>
    </location>
</feature>
<feature type="domain" description="Reverse transcriptase Ty1/copia-type" evidence="7">
    <location>
        <begin position="1100"/>
        <end position="1160"/>
    </location>
</feature>
<reference evidence="10" key="1">
    <citation type="journal article" date="2019" name="Sci. Rep.">
        <title>Draft genome of Tanacetum cinerariifolium, the natural source of mosquito coil.</title>
        <authorList>
            <person name="Yamashiro T."/>
            <person name="Shiraishi A."/>
            <person name="Satake H."/>
            <person name="Nakayama K."/>
        </authorList>
    </citation>
    <scope>NUCLEOTIDE SEQUENCE</scope>
</reference>
<dbReference type="Gene3D" id="3.30.420.10">
    <property type="entry name" value="Ribonuclease H-like superfamily/Ribonuclease H"/>
    <property type="match status" value="1"/>
</dbReference>
<evidence type="ECO:0000256" key="2">
    <source>
        <dbReference type="ARBA" id="ARBA00022723"/>
    </source>
</evidence>
<dbReference type="GO" id="GO:0006508">
    <property type="term" value="P:proteolysis"/>
    <property type="evidence" value="ECO:0007669"/>
    <property type="project" value="UniProtKB-KW"/>
</dbReference>